<name>A0ABR5AG11_9BACL</name>
<organism evidence="2 3">
    <name type="scientific">Gordoniibacillus kamchatkensis</name>
    <dbReference type="NCBI Taxonomy" id="1590651"/>
    <lineage>
        <taxon>Bacteria</taxon>
        <taxon>Bacillati</taxon>
        <taxon>Bacillota</taxon>
        <taxon>Bacilli</taxon>
        <taxon>Bacillales</taxon>
        <taxon>Paenibacillaceae</taxon>
        <taxon>Gordoniibacillus</taxon>
    </lineage>
</organism>
<proteinExistence type="predicted"/>
<sequence length="730" mass="80078">MNPAAPLAAASEAQSAPTAADVRAALRPSGQLTLVGREQLYDRPDTNAGTGAFLSPQTVVPLGFSAETGFYLISTWIGDKWIRPSHGVLEGIEPYEKEVVPDAPVYLFDAPLIGSNSGQTKSGVLQAFEKWRTWYHIRTEAGDKWVNLAYALPERLRPSEEPVALPDGATLFQYPYGLSGAVATIGPQTVVPVEHGDEWYHLRGDYGDGWVYIHMDDNERQSADDGVPVKRTKAIELARQRLGLSADYALDAARLVQLGDGEKRWNIAFMKKQGDSIAGSGEITLSAADGSVDWFTKSGAVSVPGLADKAQDAAAFKQLAERFAAETSPVPDAKWTLDETPPSPLEKRHITMGAPARFFRFVRTVNGLPYPENYISITVNPIRNEISYSLLWSDNKRFDAPEGLKTKDEAESAFAGAFLTKAVFMAPYASREKMPPVYAVAPRLYDTIDAIDGHWNESDGGMKVRGPVTAQPLAAMPTENLNVTLDQAADSGRRKLGLPENAAVENARQGIHSWLFQLNVPAPAAAQSKLYFLEVSTVTGDIVQYASDLTANTAWLTVPGVSEDQARAAAEQALRQMLPAYTHQLYEIRSDLRLTEGNMIANPEYQFTYRRRIDGIWGDRQDVTVSVSAASGKLLAVQNQMITGIYPASRPAFISEDEVLKLMLSRYRVEAYYASDSLLLTNPSTSIRYRLVPTTESAYTSLLDVQTGIWRQFSTLEPEKAGKSELPNSQ</sequence>
<dbReference type="EMBL" id="JXAK01000028">
    <property type="protein sequence ID" value="KIL39990.1"/>
    <property type="molecule type" value="Genomic_DNA"/>
</dbReference>
<comment type="caution">
    <text evidence="2">The sequence shown here is derived from an EMBL/GenBank/DDBJ whole genome shotgun (WGS) entry which is preliminary data.</text>
</comment>
<dbReference type="InterPro" id="IPR032599">
    <property type="entry name" value="YcdB/YcdC_rep_domain"/>
</dbReference>
<gene>
    <name evidence="2" type="ORF">SD70_16560</name>
</gene>
<feature type="domain" description="YcdB/YcdC repeated" evidence="1">
    <location>
        <begin position="245"/>
        <end position="388"/>
    </location>
</feature>
<dbReference type="Proteomes" id="UP000031967">
    <property type="component" value="Unassembled WGS sequence"/>
</dbReference>
<protein>
    <recommendedName>
        <fullName evidence="1">YcdB/YcdC repeated domain-containing protein</fullName>
    </recommendedName>
</protein>
<dbReference type="Pfam" id="PF16244">
    <property type="entry name" value="DUF4901"/>
    <property type="match status" value="1"/>
</dbReference>
<accession>A0ABR5AG11</accession>
<evidence type="ECO:0000259" key="1">
    <source>
        <dbReference type="Pfam" id="PF16244"/>
    </source>
</evidence>
<evidence type="ECO:0000313" key="2">
    <source>
        <dbReference type="EMBL" id="KIL39990.1"/>
    </source>
</evidence>
<reference evidence="2 3" key="1">
    <citation type="submission" date="2014-12" db="EMBL/GenBank/DDBJ databases">
        <title>Draft genome sequence of Paenibacillus kamchatkensis strain B-2647.</title>
        <authorList>
            <person name="Karlyshev A.V."/>
            <person name="Kudryashova E.B."/>
        </authorList>
    </citation>
    <scope>NUCLEOTIDE SEQUENCE [LARGE SCALE GENOMIC DNA]</scope>
    <source>
        <strain evidence="2 3">VKM B-2647</strain>
    </source>
</reference>
<evidence type="ECO:0000313" key="3">
    <source>
        <dbReference type="Proteomes" id="UP000031967"/>
    </source>
</evidence>
<keyword evidence="3" id="KW-1185">Reference proteome</keyword>